<organism evidence="1 2">
    <name type="scientific">Marinicrinis sediminis</name>
    <dbReference type="NCBI Taxonomy" id="1652465"/>
    <lineage>
        <taxon>Bacteria</taxon>
        <taxon>Bacillati</taxon>
        <taxon>Bacillota</taxon>
        <taxon>Bacilli</taxon>
        <taxon>Bacillales</taxon>
        <taxon>Paenibacillaceae</taxon>
    </lineage>
</organism>
<sequence length="75" mass="9114">MNSKQQWLEMRQALTKVRGEVERKHKSLGAQNKQMSAMANKQEIEPWMTDARNLFRQKDYHYFKLLHLLRKNKLL</sequence>
<accession>A0ABW5RAJ5</accession>
<gene>
    <name evidence="1" type="ORF">ACFSUC_09045</name>
</gene>
<dbReference type="EMBL" id="JBHUMM010000014">
    <property type="protein sequence ID" value="MFD2671751.1"/>
    <property type="molecule type" value="Genomic_DNA"/>
</dbReference>
<name>A0ABW5RAJ5_9BACL</name>
<reference evidence="2" key="1">
    <citation type="journal article" date="2019" name="Int. J. Syst. Evol. Microbiol.">
        <title>The Global Catalogue of Microorganisms (GCM) 10K type strain sequencing project: providing services to taxonomists for standard genome sequencing and annotation.</title>
        <authorList>
            <consortium name="The Broad Institute Genomics Platform"/>
            <consortium name="The Broad Institute Genome Sequencing Center for Infectious Disease"/>
            <person name="Wu L."/>
            <person name="Ma J."/>
        </authorList>
    </citation>
    <scope>NUCLEOTIDE SEQUENCE [LARGE SCALE GENOMIC DNA]</scope>
    <source>
        <strain evidence="2">KCTC 33676</strain>
    </source>
</reference>
<protein>
    <submittedName>
        <fullName evidence="1">Uncharacterized protein</fullName>
    </submittedName>
</protein>
<comment type="caution">
    <text evidence="1">The sequence shown here is derived from an EMBL/GenBank/DDBJ whole genome shotgun (WGS) entry which is preliminary data.</text>
</comment>
<evidence type="ECO:0000313" key="2">
    <source>
        <dbReference type="Proteomes" id="UP001597497"/>
    </source>
</evidence>
<dbReference type="Proteomes" id="UP001597497">
    <property type="component" value="Unassembled WGS sequence"/>
</dbReference>
<evidence type="ECO:0000313" key="1">
    <source>
        <dbReference type="EMBL" id="MFD2671751.1"/>
    </source>
</evidence>
<dbReference type="RefSeq" id="WP_379929225.1">
    <property type="nucleotide sequence ID" value="NZ_JBHUMM010000014.1"/>
</dbReference>
<proteinExistence type="predicted"/>
<keyword evidence="2" id="KW-1185">Reference proteome</keyword>